<comment type="catalytic activity">
    <reaction evidence="2">
        <text>Hydrolysis of proteins in presence of ATP.</text>
        <dbReference type="EC" id="3.4.21.53"/>
    </reaction>
</comment>
<evidence type="ECO:0000313" key="5">
    <source>
        <dbReference type="EMBL" id="HIW01597.1"/>
    </source>
</evidence>
<dbReference type="InterPro" id="IPR046843">
    <property type="entry name" value="LonB_AAA-LID"/>
</dbReference>
<feature type="active site" evidence="2">
    <location>
        <position position="675"/>
    </location>
</feature>
<evidence type="ECO:0000313" key="6">
    <source>
        <dbReference type="Proteomes" id="UP000886752"/>
    </source>
</evidence>
<sequence>MGTPTPLPSSRLHATYDPALIPVDMSTDLRLSPAQGRIPYQDRAMKALDLALNIQASGFNVYLAGSANLGRSHIILHYLAPLAKKLPTPPDLVYVNNFTDADRPVLIALPSGLGRRLRQSMQDVMKNVCTTLENRLHGQGFMKQRALLVESYQSERNRLLDRMNSVAAHKGFTLDFDESGNITLFPMVKGRRVTDDEFAHLDAEVQRVLKNKSADLVQHMSGFVQELTRTEEGFQDKEKDLEKSVLSAVLDTHLKPLAERTLKACTQAGMTASVETLSAFFDEVRRDMVENTESLLAPKPKNDPGQSGGSGQSPAWSREAVLSRYKINLFVDNAASKGAPIILEDHPTASNLLGCIERESELGALVTDFTLVKSGSLHRANGGFLVLRMDDLVHYAAAWEGLLRSLRTGSARMDESADTPETALRTKGLRPDPVPLNLKVILIGDEFLYEGLLDSDERFGKLFRIKAELTDVMPRTAAGIRQYLSAVCRIIQNDGLLPFDRTALAWLVELGSHISEDQKRLSLKFPLIREYMVEAAALARMEKACAVTGSILEKAYAARTYRVNLVEDIYMEEYDRNMIRVETKGQAVGQVNGLAVTTYGNFEFGLPHRISCTVGVGHDGITDLEREAELGGPIHTKAMMILISYLTGVFASRKPLSLSGSLFFEQSYAGIEGDSASGAELAALLSALAEVPIRLDLAFTGAVSHSGQIMAVGGVTQKVEGFFKVCSRQKLTGTQGVILPADNVDHLMLAPTVLKAVDEGKFAVYAVRTIEEALFLLTGMPAGRRRKDGTFTRGSLYEKVDRRLTRLGEYGQNAFRRTRS</sequence>
<dbReference type="InterPro" id="IPR008269">
    <property type="entry name" value="Lon_proteolytic"/>
</dbReference>
<dbReference type="InterPro" id="IPR014721">
    <property type="entry name" value="Ribsml_uS5_D2-typ_fold_subgr"/>
</dbReference>
<dbReference type="Pfam" id="PF13654">
    <property type="entry name" value="AAA_32"/>
    <property type="match status" value="1"/>
</dbReference>
<dbReference type="Gene3D" id="3.30.230.10">
    <property type="match status" value="1"/>
</dbReference>
<dbReference type="InterPro" id="IPR020568">
    <property type="entry name" value="Ribosomal_Su5_D2-typ_SF"/>
</dbReference>
<dbReference type="InterPro" id="IPR041699">
    <property type="entry name" value="AAA_32"/>
</dbReference>
<evidence type="ECO:0000256" key="3">
    <source>
        <dbReference type="SAM" id="MobiDB-lite"/>
    </source>
</evidence>
<dbReference type="PANTHER" id="PTHR10046">
    <property type="entry name" value="ATP DEPENDENT LON PROTEASE FAMILY MEMBER"/>
    <property type="match status" value="1"/>
</dbReference>
<keyword evidence="2" id="KW-0378">Hydrolase</keyword>
<feature type="active site" evidence="2">
    <location>
        <position position="718"/>
    </location>
</feature>
<evidence type="ECO:0000256" key="2">
    <source>
        <dbReference type="PROSITE-ProRule" id="PRU01122"/>
    </source>
</evidence>
<comment type="similarity">
    <text evidence="2">Belongs to the peptidase S16 family.</text>
</comment>
<dbReference type="GO" id="GO:0030163">
    <property type="term" value="P:protein catabolic process"/>
    <property type="evidence" value="ECO:0007669"/>
    <property type="project" value="InterPro"/>
</dbReference>
<dbReference type="SUPFAM" id="SSF54211">
    <property type="entry name" value="Ribosomal protein S5 domain 2-like"/>
    <property type="match status" value="1"/>
</dbReference>
<protein>
    <recommendedName>
        <fullName evidence="2">endopeptidase La</fullName>
        <ecNumber evidence="2">3.4.21.53</ecNumber>
    </recommendedName>
</protein>
<dbReference type="Pfam" id="PF05362">
    <property type="entry name" value="Lon_C"/>
    <property type="match status" value="1"/>
</dbReference>
<dbReference type="GO" id="GO:0006508">
    <property type="term" value="P:proteolysis"/>
    <property type="evidence" value="ECO:0007669"/>
    <property type="project" value="UniProtKB-KW"/>
</dbReference>
<dbReference type="GO" id="GO:0004252">
    <property type="term" value="F:serine-type endopeptidase activity"/>
    <property type="evidence" value="ECO:0007669"/>
    <property type="project" value="UniProtKB-UniRule"/>
</dbReference>
<dbReference type="InterPro" id="IPR027417">
    <property type="entry name" value="P-loop_NTPase"/>
</dbReference>
<evidence type="ECO:0000259" key="4">
    <source>
        <dbReference type="PROSITE" id="PS51786"/>
    </source>
</evidence>
<comment type="caution">
    <text evidence="5">The sequence shown here is derived from an EMBL/GenBank/DDBJ whole genome shotgun (WGS) entry which is preliminary data.</text>
</comment>
<feature type="region of interest" description="Disordered" evidence="3">
    <location>
        <begin position="294"/>
        <end position="315"/>
    </location>
</feature>
<accession>A0A9D1TQX8</accession>
<reference evidence="5" key="1">
    <citation type="journal article" date="2021" name="PeerJ">
        <title>Extensive microbial diversity within the chicken gut microbiome revealed by metagenomics and culture.</title>
        <authorList>
            <person name="Gilroy R."/>
            <person name="Ravi A."/>
            <person name="Getino M."/>
            <person name="Pursley I."/>
            <person name="Horton D.L."/>
            <person name="Alikhan N.F."/>
            <person name="Baker D."/>
            <person name="Gharbi K."/>
            <person name="Hall N."/>
            <person name="Watson M."/>
            <person name="Adriaenssens E.M."/>
            <person name="Foster-Nyarko E."/>
            <person name="Jarju S."/>
            <person name="Secka A."/>
            <person name="Antonio M."/>
            <person name="Oren A."/>
            <person name="Chaudhuri R.R."/>
            <person name="La Ragione R."/>
            <person name="Hildebrand F."/>
            <person name="Pallen M.J."/>
        </authorList>
    </citation>
    <scope>NUCLEOTIDE SEQUENCE</scope>
    <source>
        <strain evidence="5">ChiHecec2B26-446</strain>
    </source>
</reference>
<dbReference type="GO" id="GO:0005524">
    <property type="term" value="F:ATP binding"/>
    <property type="evidence" value="ECO:0007669"/>
    <property type="project" value="InterPro"/>
</dbReference>
<organism evidence="5 6">
    <name type="scientific">Candidatus Desulfovibrio intestinipullorum</name>
    <dbReference type="NCBI Taxonomy" id="2838536"/>
    <lineage>
        <taxon>Bacteria</taxon>
        <taxon>Pseudomonadati</taxon>
        <taxon>Thermodesulfobacteriota</taxon>
        <taxon>Desulfovibrionia</taxon>
        <taxon>Desulfovibrionales</taxon>
        <taxon>Desulfovibrionaceae</taxon>
        <taxon>Desulfovibrio</taxon>
    </lineage>
</organism>
<dbReference type="Gene3D" id="1.10.8.60">
    <property type="match status" value="1"/>
</dbReference>
<name>A0A9D1TQX8_9BACT</name>
<gene>
    <name evidence="5" type="ORF">H9894_10505</name>
</gene>
<dbReference type="EC" id="3.4.21.53" evidence="2"/>
<feature type="domain" description="Lon proteolytic" evidence="4">
    <location>
        <begin position="585"/>
        <end position="780"/>
    </location>
</feature>
<keyword evidence="1 2" id="KW-0645">Protease</keyword>
<dbReference type="PRINTS" id="PR00830">
    <property type="entry name" value="ENDOLAPTASE"/>
</dbReference>
<evidence type="ECO:0000256" key="1">
    <source>
        <dbReference type="ARBA" id="ARBA00022670"/>
    </source>
</evidence>
<keyword evidence="2" id="KW-0720">Serine protease</keyword>
<dbReference type="Proteomes" id="UP000886752">
    <property type="component" value="Unassembled WGS sequence"/>
</dbReference>
<proteinExistence type="inferred from homology"/>
<dbReference type="AlphaFoldDB" id="A0A9D1TQX8"/>
<dbReference type="EMBL" id="DXHV01000083">
    <property type="protein sequence ID" value="HIW01597.1"/>
    <property type="molecule type" value="Genomic_DNA"/>
</dbReference>
<reference evidence="5" key="2">
    <citation type="submission" date="2021-04" db="EMBL/GenBank/DDBJ databases">
        <authorList>
            <person name="Gilroy R."/>
        </authorList>
    </citation>
    <scope>NUCLEOTIDE SEQUENCE</scope>
    <source>
        <strain evidence="5">ChiHecec2B26-446</strain>
    </source>
</reference>
<dbReference type="Gene3D" id="3.40.50.300">
    <property type="entry name" value="P-loop containing nucleotide triphosphate hydrolases"/>
    <property type="match status" value="2"/>
</dbReference>
<dbReference type="PROSITE" id="PS51786">
    <property type="entry name" value="LON_PROTEOLYTIC"/>
    <property type="match status" value="1"/>
</dbReference>
<dbReference type="Pfam" id="PF20436">
    <property type="entry name" value="LonB_AAA-LID"/>
    <property type="match status" value="1"/>
</dbReference>
<dbReference type="InterPro" id="IPR027065">
    <property type="entry name" value="Lon_Prtase"/>
</dbReference>
<dbReference type="Pfam" id="PF20437">
    <property type="entry name" value="LonC_helical"/>
    <property type="match status" value="1"/>
</dbReference>
<dbReference type="InterPro" id="IPR046844">
    <property type="entry name" value="Lon-like_helical"/>
</dbReference>
<dbReference type="GO" id="GO:0004176">
    <property type="term" value="F:ATP-dependent peptidase activity"/>
    <property type="evidence" value="ECO:0007669"/>
    <property type="project" value="UniProtKB-UniRule"/>
</dbReference>